<dbReference type="InterPro" id="IPR013105">
    <property type="entry name" value="TPR_2"/>
</dbReference>
<dbReference type="Proteomes" id="UP000752292">
    <property type="component" value="Unassembled WGS sequence"/>
</dbReference>
<dbReference type="Pfam" id="PF01476">
    <property type="entry name" value="LysM"/>
    <property type="match status" value="2"/>
</dbReference>
<feature type="repeat" description="TPR" evidence="3">
    <location>
        <begin position="197"/>
        <end position="230"/>
    </location>
</feature>
<proteinExistence type="predicted"/>
<reference evidence="7" key="1">
    <citation type="submission" date="2020-07" db="EMBL/GenBank/DDBJ databases">
        <title>Huge and variable diversity of episymbiotic CPR bacteria and DPANN archaea in groundwater ecosystems.</title>
        <authorList>
            <person name="He C.Y."/>
            <person name="Keren R."/>
            <person name="Whittaker M."/>
            <person name="Farag I.F."/>
            <person name="Doudna J."/>
            <person name="Cate J.H.D."/>
            <person name="Banfield J.F."/>
        </authorList>
    </citation>
    <scope>NUCLEOTIDE SEQUENCE</scope>
    <source>
        <strain evidence="7">NC_groundwater_1370_Ag_S-0.2um_69_93</strain>
    </source>
</reference>
<feature type="compositionally biased region" description="Low complexity" evidence="4">
    <location>
        <begin position="51"/>
        <end position="61"/>
    </location>
</feature>
<comment type="caution">
    <text evidence="7">The sequence shown here is derived from an EMBL/GenBank/DDBJ whole genome shotgun (WGS) entry which is preliminary data.</text>
</comment>
<evidence type="ECO:0000256" key="5">
    <source>
        <dbReference type="SAM" id="SignalP"/>
    </source>
</evidence>
<feature type="chain" id="PRO_5037289859" evidence="5">
    <location>
        <begin position="33"/>
        <end position="609"/>
    </location>
</feature>
<feature type="region of interest" description="Disordered" evidence="4">
    <location>
        <begin position="326"/>
        <end position="437"/>
    </location>
</feature>
<name>A0A933E9N6_UNCTE</name>
<evidence type="ECO:0000259" key="6">
    <source>
        <dbReference type="PROSITE" id="PS51782"/>
    </source>
</evidence>
<dbReference type="AlphaFoldDB" id="A0A933E9N6"/>
<feature type="repeat" description="TPR" evidence="3">
    <location>
        <begin position="231"/>
        <end position="264"/>
    </location>
</feature>
<dbReference type="Pfam" id="PF13432">
    <property type="entry name" value="TPR_16"/>
    <property type="match status" value="2"/>
</dbReference>
<dbReference type="EMBL" id="JACQRX010000208">
    <property type="protein sequence ID" value="MBI4251755.1"/>
    <property type="molecule type" value="Genomic_DNA"/>
</dbReference>
<evidence type="ECO:0000256" key="3">
    <source>
        <dbReference type="PROSITE-ProRule" id="PRU00339"/>
    </source>
</evidence>
<sequence length="609" mass="65754">MQGRFVGGRFRLTLLALWAGAAGLSLGAGAWAGPAQEPGRVGAPSSPPPQIQTIPPDLIQPSGPRPVSPGGAGEGLKMGPKPSEEVNTAQKERCERASYIVRQANELGDESPLTVSYVRQALNLCPNNPAANVRMGIIQFHQKNLAEARKAFQQALREGAHLPEVHYNLGIFSRREKKDGEALSHFRRAVELDPRNAANLYNLGVMQGRVQERGQAIESFRKAIQANPRMAEAHFFLGALLQEQGQRNDARKAIQESIRLNAKLALPHIYLAAILEAEGNSRAAQEELNRAMQLNPASVQVGYSLDDFYTKEGGANEFLSRVQERGKEENAMAAVPPAEEKKPPRGGAAPVQGFGPRREAQDVPVSGPGRAAPREPEKESGPPARPQAAAAPRQRESAPPAPPKAAAAPKREPTRPARRAPSPPAQPKEAPAGRIYRVRAGDTLSTIAARHGTSTAVLARLNRDRIEHPSMIEPGQEILVPAPQRPRPASARRAPARSAPRRPAAARAPARTPAPPRESSRVHRVQRGETLALIARRYGTTVEILMRLNRDRIEHPSMIQVGQSIRVPAPKAAQRVSRPAAKPPATRRQGPSPPAAKEEVPKLPAPASR</sequence>
<dbReference type="InterPro" id="IPR036779">
    <property type="entry name" value="LysM_dom_sf"/>
</dbReference>
<keyword evidence="5" id="KW-0732">Signal</keyword>
<dbReference type="PANTHER" id="PTHR33734:SF22">
    <property type="entry name" value="MEMBRANE-BOUND LYTIC MUREIN TRANSGLYCOSYLASE D"/>
    <property type="match status" value="1"/>
</dbReference>
<dbReference type="SUPFAM" id="SSF54106">
    <property type="entry name" value="LysM domain"/>
    <property type="match status" value="2"/>
</dbReference>
<feature type="region of interest" description="Disordered" evidence="4">
    <location>
        <begin position="468"/>
        <end position="524"/>
    </location>
</feature>
<dbReference type="PROSITE" id="PS51782">
    <property type="entry name" value="LYSM"/>
    <property type="match status" value="2"/>
</dbReference>
<dbReference type="Gene3D" id="1.25.40.10">
    <property type="entry name" value="Tetratricopeptide repeat domain"/>
    <property type="match status" value="1"/>
</dbReference>
<feature type="region of interest" description="Disordered" evidence="4">
    <location>
        <begin position="35"/>
        <end position="84"/>
    </location>
</feature>
<evidence type="ECO:0000313" key="7">
    <source>
        <dbReference type="EMBL" id="MBI4251755.1"/>
    </source>
</evidence>
<protein>
    <submittedName>
        <fullName evidence="7">Tetratricopeptide repeat protein</fullName>
    </submittedName>
</protein>
<feature type="repeat" description="TPR" evidence="3">
    <location>
        <begin position="163"/>
        <end position="196"/>
    </location>
</feature>
<keyword evidence="1" id="KW-0677">Repeat</keyword>
<dbReference type="Gene3D" id="3.10.350.10">
    <property type="entry name" value="LysM domain"/>
    <property type="match status" value="2"/>
</dbReference>
<dbReference type="InterPro" id="IPR011990">
    <property type="entry name" value="TPR-like_helical_dom_sf"/>
</dbReference>
<dbReference type="InterPro" id="IPR018392">
    <property type="entry name" value="LysM"/>
</dbReference>
<gene>
    <name evidence="7" type="ORF">HY618_04780</name>
</gene>
<feature type="domain" description="LysM" evidence="6">
    <location>
        <begin position="521"/>
        <end position="567"/>
    </location>
</feature>
<dbReference type="SUPFAM" id="SSF48452">
    <property type="entry name" value="TPR-like"/>
    <property type="match status" value="1"/>
</dbReference>
<dbReference type="SMART" id="SM00028">
    <property type="entry name" value="TPR"/>
    <property type="match status" value="5"/>
</dbReference>
<dbReference type="InterPro" id="IPR019734">
    <property type="entry name" value="TPR_rpt"/>
</dbReference>
<evidence type="ECO:0000256" key="1">
    <source>
        <dbReference type="ARBA" id="ARBA00022737"/>
    </source>
</evidence>
<keyword evidence="2 3" id="KW-0802">TPR repeat</keyword>
<accession>A0A933E9N6</accession>
<dbReference type="Pfam" id="PF07719">
    <property type="entry name" value="TPR_2"/>
    <property type="match status" value="1"/>
</dbReference>
<evidence type="ECO:0000256" key="4">
    <source>
        <dbReference type="SAM" id="MobiDB-lite"/>
    </source>
</evidence>
<feature type="domain" description="LysM" evidence="6">
    <location>
        <begin position="434"/>
        <end position="480"/>
    </location>
</feature>
<feature type="region of interest" description="Disordered" evidence="4">
    <location>
        <begin position="564"/>
        <end position="609"/>
    </location>
</feature>
<dbReference type="GO" id="GO:0008932">
    <property type="term" value="F:lytic endotransglycosylase activity"/>
    <property type="evidence" value="ECO:0007669"/>
    <property type="project" value="TreeGrafter"/>
</dbReference>
<evidence type="ECO:0000256" key="2">
    <source>
        <dbReference type="ARBA" id="ARBA00022803"/>
    </source>
</evidence>
<evidence type="ECO:0000313" key="8">
    <source>
        <dbReference type="Proteomes" id="UP000752292"/>
    </source>
</evidence>
<dbReference type="CDD" id="cd00118">
    <property type="entry name" value="LysM"/>
    <property type="match status" value="2"/>
</dbReference>
<dbReference type="PROSITE" id="PS50005">
    <property type="entry name" value="TPR"/>
    <property type="match status" value="3"/>
</dbReference>
<feature type="compositionally biased region" description="Low complexity" evidence="4">
    <location>
        <begin position="487"/>
        <end position="511"/>
    </location>
</feature>
<dbReference type="PANTHER" id="PTHR33734">
    <property type="entry name" value="LYSM DOMAIN-CONTAINING GPI-ANCHORED PROTEIN 2"/>
    <property type="match status" value="1"/>
</dbReference>
<organism evidence="7 8">
    <name type="scientific">Tectimicrobiota bacterium</name>
    <dbReference type="NCBI Taxonomy" id="2528274"/>
    <lineage>
        <taxon>Bacteria</taxon>
        <taxon>Pseudomonadati</taxon>
        <taxon>Nitrospinota/Tectimicrobiota group</taxon>
        <taxon>Candidatus Tectimicrobiota</taxon>
    </lineage>
</organism>
<feature type="signal peptide" evidence="5">
    <location>
        <begin position="1"/>
        <end position="32"/>
    </location>
</feature>
<dbReference type="SMART" id="SM00257">
    <property type="entry name" value="LysM"/>
    <property type="match status" value="2"/>
</dbReference>